<feature type="domain" description="Non-reducing end beta-L-arabinofuranosidase-like GH127 middle" evidence="2">
    <location>
        <begin position="434"/>
        <end position="525"/>
    </location>
</feature>
<dbReference type="Pfam" id="PF20736">
    <property type="entry name" value="Glyco_hydro127M"/>
    <property type="match status" value="1"/>
</dbReference>
<sequence length="663" mass="71766">MVGRAAPASGGARPVVALAPGTGTLRPLPALAARLASGFWFERTAVNAARSLAAGLAQLEATGTLENLRLAAGTAQGDYRGTLPFLDTDVFKWLEAVSWQLQQGESGGWSPADAKAWSVAADEVIELVAAAQAPDGYLDSYVDVVLGGERWGDLHSGHELYCAGHLIQAGVAHRRATGRENLYTVAVRFADLIVEEFGEGGRRVGYCGHPQVETALVELYRESGARKYLDLAGRFVDLRGSGLLGEHPFGRRYFQDVTPVRETHAVHGHAVRALYLAAGVADVYLETREPELLAALESQWDDMVRGKTYITGGTGSRHRDEAFGDAFELPPDLAYTETCAAIALMQWAWRMLLATGHVRYADMFERVLYNGFLAGVSLAGDHFFYVNPLQVRPHSTLGPEGRQEWFHCACCPPNVMRTLASLRHYLATGDADGIQIHQYLDGSIRAGAAGVDISTGYPFDGGVRLSVPAQCAGEWTLSLRIPPWARGAAGLELDGAALAADETEGYLRVRRSWRGGERVELTLPIRPELTAADPRVDAVRGCAAVERGPLVYCLEQRDQEASIDEVRLLGPARDVGPIQVADVAVPGIELDAEVFVTREPVPEQRASAAPLRAYEAAWGYRPVGSGTRHSDVAAHPHVTLTAIPYFAWANRDFGAMRVWTPLA</sequence>
<dbReference type="SUPFAM" id="SSF48208">
    <property type="entry name" value="Six-hairpin glycosidases"/>
    <property type="match status" value="1"/>
</dbReference>
<dbReference type="PANTHER" id="PTHR43465">
    <property type="entry name" value="DUF1680 DOMAIN PROTEIN (AFU_ORTHOLOGUE AFUA_1G08910)"/>
    <property type="match status" value="1"/>
</dbReference>
<dbReference type="InterPro" id="IPR008928">
    <property type="entry name" value="6-hairpin_glycosidase_sf"/>
</dbReference>
<evidence type="ECO:0000259" key="2">
    <source>
        <dbReference type="Pfam" id="PF20736"/>
    </source>
</evidence>
<comment type="caution">
    <text evidence="4">The sequence shown here is derived from an EMBL/GenBank/DDBJ whole genome shotgun (WGS) entry which is preliminary data.</text>
</comment>
<dbReference type="InterPro" id="IPR049049">
    <property type="entry name" value="Beta-AFase-like_GH127_C"/>
</dbReference>
<dbReference type="EMBL" id="JAGSOG010000440">
    <property type="protein sequence ID" value="MBR7839398.1"/>
    <property type="molecule type" value="Genomic_DNA"/>
</dbReference>
<evidence type="ECO:0000259" key="1">
    <source>
        <dbReference type="Pfam" id="PF07944"/>
    </source>
</evidence>
<dbReference type="InterPro" id="IPR012878">
    <property type="entry name" value="Beta-AFase-like_GH127_cat"/>
</dbReference>
<evidence type="ECO:0000313" key="5">
    <source>
        <dbReference type="Proteomes" id="UP000675781"/>
    </source>
</evidence>
<dbReference type="GO" id="GO:0005975">
    <property type="term" value="P:carbohydrate metabolic process"/>
    <property type="evidence" value="ECO:0007669"/>
    <property type="project" value="InterPro"/>
</dbReference>
<dbReference type="InterPro" id="IPR049046">
    <property type="entry name" value="Beta-AFase-like_GH127_middle"/>
</dbReference>
<dbReference type="RefSeq" id="WP_212533835.1">
    <property type="nucleotide sequence ID" value="NZ_JAGSOG010000440.1"/>
</dbReference>
<name>A0A941IVH9_9ACTN</name>
<evidence type="ECO:0000313" key="4">
    <source>
        <dbReference type="EMBL" id="MBR7839398.1"/>
    </source>
</evidence>
<dbReference type="InterPro" id="IPR049174">
    <property type="entry name" value="Beta-AFase-like"/>
</dbReference>
<proteinExistence type="predicted"/>
<dbReference type="Proteomes" id="UP000675781">
    <property type="component" value="Unassembled WGS sequence"/>
</dbReference>
<organism evidence="4 5">
    <name type="scientific">Actinospica durhamensis</name>
    <dbReference type="NCBI Taxonomy" id="1508375"/>
    <lineage>
        <taxon>Bacteria</taxon>
        <taxon>Bacillati</taxon>
        <taxon>Actinomycetota</taxon>
        <taxon>Actinomycetes</taxon>
        <taxon>Catenulisporales</taxon>
        <taxon>Actinospicaceae</taxon>
        <taxon>Actinospica</taxon>
    </lineage>
</organism>
<reference evidence="4" key="1">
    <citation type="submission" date="2021-04" db="EMBL/GenBank/DDBJ databases">
        <title>Genome based classification of Actinospica acidithermotolerans sp. nov., an actinobacterium isolated from an Indonesian hot spring.</title>
        <authorList>
            <person name="Kusuma A.B."/>
            <person name="Putra K.E."/>
            <person name="Nafisah S."/>
            <person name="Loh J."/>
            <person name="Nouioui I."/>
            <person name="Goodfellow M."/>
        </authorList>
    </citation>
    <scope>NUCLEOTIDE SEQUENCE</scope>
    <source>
        <strain evidence="4">CSCA 57</strain>
    </source>
</reference>
<dbReference type="GO" id="GO:0016787">
    <property type="term" value="F:hydrolase activity"/>
    <property type="evidence" value="ECO:0007669"/>
    <property type="project" value="UniProtKB-KW"/>
</dbReference>
<keyword evidence="5" id="KW-1185">Reference proteome</keyword>
<feature type="domain" description="Non-reducing end beta-L-arabinofuranosidase-like GH127 C-terminal" evidence="3">
    <location>
        <begin position="528"/>
        <end position="661"/>
    </location>
</feature>
<dbReference type="Pfam" id="PF20737">
    <property type="entry name" value="Glyco_hydro127C"/>
    <property type="match status" value="1"/>
</dbReference>
<dbReference type="Pfam" id="PF07944">
    <property type="entry name" value="Beta-AFase-like_GH127_cat"/>
    <property type="match status" value="1"/>
</dbReference>
<protein>
    <submittedName>
        <fullName evidence="4">Glycoside hydrolase family 127 protein</fullName>
    </submittedName>
</protein>
<gene>
    <name evidence="4" type="ORF">KDL01_39430</name>
</gene>
<dbReference type="AlphaFoldDB" id="A0A941IVH9"/>
<evidence type="ECO:0000259" key="3">
    <source>
        <dbReference type="Pfam" id="PF20737"/>
    </source>
</evidence>
<keyword evidence="4" id="KW-0378">Hydrolase</keyword>
<accession>A0A941IVH9</accession>
<feature type="domain" description="Non-reducing end beta-L-arabinofuranosidase-like GH127 catalytic" evidence="1">
    <location>
        <begin position="34"/>
        <end position="422"/>
    </location>
</feature>
<dbReference type="PANTHER" id="PTHR43465:SF2">
    <property type="entry name" value="DUF1680 DOMAIN PROTEIN (AFU_ORTHOLOGUE AFUA_1G08910)"/>
    <property type="match status" value="1"/>
</dbReference>